<dbReference type="Gene3D" id="3.30.470.20">
    <property type="entry name" value="ATP-grasp fold, B domain"/>
    <property type="match status" value="1"/>
</dbReference>
<dbReference type="InterPro" id="IPR036291">
    <property type="entry name" value="NAD(P)-bd_dom_sf"/>
</dbReference>
<dbReference type="SUPFAM" id="SSF51735">
    <property type="entry name" value="NAD(P)-binding Rossmann-fold domains"/>
    <property type="match status" value="1"/>
</dbReference>
<feature type="domain" description="ATP-grasp" evidence="3">
    <location>
        <begin position="112"/>
        <end position="294"/>
    </location>
</feature>
<evidence type="ECO:0000313" key="4">
    <source>
        <dbReference type="EMBL" id="AZN30191.1"/>
    </source>
</evidence>
<dbReference type="PROSITE" id="PS50975">
    <property type="entry name" value="ATP_GRASP"/>
    <property type="match status" value="1"/>
</dbReference>
<accession>A0A3Q8WTY7</accession>
<dbReference type="AlphaFoldDB" id="A0A3Q8WTY7"/>
<feature type="region of interest" description="Disordered" evidence="2">
    <location>
        <begin position="249"/>
        <end position="302"/>
    </location>
</feature>
<dbReference type="RefSeq" id="WP_126040717.1">
    <property type="nucleotide sequence ID" value="NZ_CP034438.1"/>
</dbReference>
<dbReference type="OrthoDB" id="4423634at2"/>
<dbReference type="Proteomes" id="UP000270021">
    <property type="component" value="Chromosome"/>
</dbReference>
<sequence length="302" mass="32596">MRILITGCAGPAGRAVAAQLDGTRHEVYGVDMEPRPDSSFVEVGAVPPASDHALLTVLSRFLTDHAINLVIPTARAELPQLAMAASAGRLPAPTVIGEAGAVCIAHDRYLTMAVLQGAGVPVPRFCLPSGFASTQQVLKYMRGPIILKPRIPRRGTTVEHIERESDVDWLRLDDSWVGQEFIPGAEYRPMVYRSHASDDFPLVVVVERRDRTHTWSTGAPRVEYSDDGRVAQLALDAAAALGLTGPAEITIRRGRRESPSSSTSPLASGCTASTRPRSSRRSWRATDTSKRCTADGGKHERG</sequence>
<dbReference type="KEGG" id="fsl:EJO69_07625"/>
<feature type="compositionally biased region" description="Basic and acidic residues" evidence="2">
    <location>
        <begin position="287"/>
        <end position="302"/>
    </location>
</feature>
<dbReference type="GO" id="GO:0005524">
    <property type="term" value="F:ATP binding"/>
    <property type="evidence" value="ECO:0007669"/>
    <property type="project" value="UniProtKB-UniRule"/>
</dbReference>
<dbReference type="SUPFAM" id="SSF56059">
    <property type="entry name" value="Glutathione synthetase ATP-binding domain-like"/>
    <property type="match status" value="1"/>
</dbReference>
<gene>
    <name evidence="4" type="ORF">EJO69_07625</name>
</gene>
<evidence type="ECO:0000313" key="5">
    <source>
        <dbReference type="Proteomes" id="UP000270021"/>
    </source>
</evidence>
<dbReference type="GO" id="GO:0046872">
    <property type="term" value="F:metal ion binding"/>
    <property type="evidence" value="ECO:0007669"/>
    <property type="project" value="InterPro"/>
</dbReference>
<evidence type="ECO:0000256" key="1">
    <source>
        <dbReference type="PROSITE-ProRule" id="PRU00409"/>
    </source>
</evidence>
<reference evidence="4 5" key="1">
    <citation type="submission" date="2018-12" db="EMBL/GenBank/DDBJ databases">
        <title>Complete genome sequence of Flaviflexus salsibiostraticola KCTC 33148.</title>
        <authorList>
            <person name="Bae J.-W."/>
        </authorList>
    </citation>
    <scope>NUCLEOTIDE SEQUENCE [LARGE SCALE GENOMIC DNA]</scope>
    <source>
        <strain evidence="4 5">KCTC 33148</strain>
    </source>
</reference>
<dbReference type="InterPro" id="IPR011761">
    <property type="entry name" value="ATP-grasp"/>
</dbReference>
<keyword evidence="5" id="KW-1185">Reference proteome</keyword>
<proteinExistence type="predicted"/>
<keyword evidence="1" id="KW-0067">ATP-binding</keyword>
<organism evidence="4 5">
    <name type="scientific">Flaviflexus salsibiostraticola</name>
    <dbReference type="NCBI Taxonomy" id="1282737"/>
    <lineage>
        <taxon>Bacteria</taxon>
        <taxon>Bacillati</taxon>
        <taxon>Actinomycetota</taxon>
        <taxon>Actinomycetes</taxon>
        <taxon>Actinomycetales</taxon>
        <taxon>Actinomycetaceae</taxon>
        <taxon>Flaviflexus</taxon>
    </lineage>
</organism>
<keyword evidence="1" id="KW-0547">Nucleotide-binding</keyword>
<evidence type="ECO:0000256" key="2">
    <source>
        <dbReference type="SAM" id="MobiDB-lite"/>
    </source>
</evidence>
<dbReference type="Gene3D" id="3.40.50.20">
    <property type="match status" value="1"/>
</dbReference>
<evidence type="ECO:0000259" key="3">
    <source>
        <dbReference type="PROSITE" id="PS50975"/>
    </source>
</evidence>
<dbReference type="EMBL" id="CP034438">
    <property type="protein sequence ID" value="AZN30191.1"/>
    <property type="molecule type" value="Genomic_DNA"/>
</dbReference>
<name>A0A3Q8WTY7_9ACTO</name>
<protein>
    <recommendedName>
        <fullName evidence="3">ATP-grasp domain-containing protein</fullName>
    </recommendedName>
</protein>